<gene>
    <name evidence="1" type="ORF">PCANC_20308</name>
</gene>
<name>A0A2N5SDD0_9BASI</name>
<evidence type="ECO:0000313" key="2">
    <source>
        <dbReference type="Proteomes" id="UP000235388"/>
    </source>
</evidence>
<organism evidence="1 2">
    <name type="scientific">Puccinia coronata f. sp. avenae</name>
    <dbReference type="NCBI Taxonomy" id="200324"/>
    <lineage>
        <taxon>Eukaryota</taxon>
        <taxon>Fungi</taxon>
        <taxon>Dikarya</taxon>
        <taxon>Basidiomycota</taxon>
        <taxon>Pucciniomycotina</taxon>
        <taxon>Pucciniomycetes</taxon>
        <taxon>Pucciniales</taxon>
        <taxon>Pucciniaceae</taxon>
        <taxon>Puccinia</taxon>
    </lineage>
</organism>
<dbReference type="Proteomes" id="UP000235388">
    <property type="component" value="Unassembled WGS sequence"/>
</dbReference>
<reference evidence="1 2" key="1">
    <citation type="submission" date="2017-11" db="EMBL/GenBank/DDBJ databases">
        <title>De novo assembly and phasing of dikaryotic genomes from two isolates of Puccinia coronata f. sp. avenae, the causal agent of oat crown rust.</title>
        <authorList>
            <person name="Miller M.E."/>
            <person name="Zhang Y."/>
            <person name="Omidvar V."/>
            <person name="Sperschneider J."/>
            <person name="Schwessinger B."/>
            <person name="Raley C."/>
            <person name="Palmer J.M."/>
            <person name="Garnica D."/>
            <person name="Upadhyaya N."/>
            <person name="Rathjen J."/>
            <person name="Taylor J.M."/>
            <person name="Park R.F."/>
            <person name="Dodds P.N."/>
            <person name="Hirsch C.D."/>
            <person name="Kianian S.F."/>
            <person name="Figueroa M."/>
        </authorList>
    </citation>
    <scope>NUCLEOTIDE SEQUENCE [LARGE SCALE GENOMIC DNA]</scope>
    <source>
        <strain evidence="1">12NC29</strain>
    </source>
</reference>
<comment type="caution">
    <text evidence="1">The sequence shown here is derived from an EMBL/GenBank/DDBJ whole genome shotgun (WGS) entry which is preliminary data.</text>
</comment>
<accession>A0A2N5SDD0</accession>
<evidence type="ECO:0000313" key="1">
    <source>
        <dbReference type="EMBL" id="PLW11260.1"/>
    </source>
</evidence>
<sequence>MNQLQLSDLDTPYLPSASKIKVQCRVEISQSNSSSGGIQPCSMVQGHQPNQVSSSTLLGLLLIKLSLYPFLSYLTLFPVCVKSKHSSLASPSIFKLSLLLPLVISTTSLHNFSALVSLL</sequence>
<keyword evidence="2" id="KW-1185">Reference proteome</keyword>
<dbReference type="AlphaFoldDB" id="A0A2N5SDD0"/>
<protein>
    <submittedName>
        <fullName evidence="1">Uncharacterized protein</fullName>
    </submittedName>
</protein>
<dbReference type="EMBL" id="PGCJ01001027">
    <property type="protein sequence ID" value="PLW11260.1"/>
    <property type="molecule type" value="Genomic_DNA"/>
</dbReference>
<proteinExistence type="predicted"/>